<keyword evidence="4" id="KW-1185">Reference proteome</keyword>
<dbReference type="EMBL" id="CP015103">
    <property type="protein sequence ID" value="ASJ07702.1"/>
    <property type="molecule type" value="Genomic_DNA"/>
</dbReference>
<accession>A0A2Z2MGZ8</accession>
<sequence length="1070" mass="117259">MVGRKYVAFLTLTLLSFLIASLVLGPALVVVPPNTTPLEDIFSPELPAGNNTTGNLPVEKPYWEGIRLNVTGASHVHYLRARVYSVYVNGEWRTGNVTRVPTNVVAPPEVGVPHHTETDRVWVVLSKPVSGPLFTSLHTVRVDATGVSAIPEYNLFEGLNVTSYGFTAVRYTFDVPYLLNLTAGNLTDYMNAPADEALVNLARRITAGATSDYERALLIEEYLRGNFQLNENATPPGGADRLHWFLFQSKEGTSYDFATAFAILARLNGLPSRLVEGFYINATPEEQTVTEKNRSYWVEVYFEGAGWLTFDPLHPDTNVFRPFELHVDTKELTLGPNESASVKVRFWDVWGENATLRVMDWEGRELFKTGEAGTFEVPVGPFGKPGSYVVLINASTSDGSNAVGAVRVNVRDNVSIAPELSVVGVRVNSPTWVNIKFAGFRPDNVSTDSPLVDNVIYTGPASTKPPAGVILLKIAPKPGDKLGWHMVRVDVSNGSRTYPVVLPVFVYDSAIPRGDVPEKLLAGSKLTVSGTVRGRESNSPAENGYVYASIVSRRFILLGVGNVSDGKFTLNLTLPRYLRAGLSSIDLQYVPRAGGPLMPSYTSELVRIIGLSEIRVPERILAPPGNVTIAGSLTTAGGEALANATVTYSIDGKPAGSVNTSTDGTFRVEISVGGIEEHTVEFRYAGGDYYTESSAKTEVRTVLLMVPGNINATLGAPVTVSGRLLGVENATIKAYIFPDREYEVEVSNGSFSLFIEPFLNPGERTLEFRFGAYILGRMGITVISPVRLELLDERVEGETTVPIRVKALNSLGEPLSGARLAVSVENVTAIVTTNASGVAVVEVPVPEESLNTSVTVTFEGAGYYLPANETFYVVISRKRKIPWLYIGIAVLIGGLILRYYLVRRGREEAPRGRALKIIFTGGIPVFREGEKVEISVECDETPELYVDGKPVGKGREFQLVLPAGEHVVEARCGESVERAGVKVVREYDEAVVDYYERCFLRWAGRELEVERMTPREIAKELMDRMYPWEPLEAITEIFERAKYSTVGLSRGEFLRFYRSLLELVGGECLV</sequence>
<evidence type="ECO:0000259" key="2">
    <source>
        <dbReference type="SMART" id="SM00460"/>
    </source>
</evidence>
<protein>
    <recommendedName>
        <fullName evidence="2">Transglutaminase-like domain-containing protein</fullName>
    </recommendedName>
</protein>
<dbReference type="PANTHER" id="PTHR42736">
    <property type="entry name" value="PROTEIN-GLUTAMINE GAMMA-GLUTAMYLTRANSFERASE"/>
    <property type="match status" value="1"/>
</dbReference>
<dbReference type="GeneID" id="33316575"/>
<evidence type="ECO:0000256" key="1">
    <source>
        <dbReference type="SAM" id="Phobius"/>
    </source>
</evidence>
<dbReference type="PANTHER" id="PTHR42736:SF1">
    <property type="entry name" value="PROTEIN-GLUTAMINE GAMMA-GLUTAMYLTRANSFERASE"/>
    <property type="match status" value="1"/>
</dbReference>
<name>A0A2Z2MGZ8_9EURY</name>
<feature type="transmembrane region" description="Helical" evidence="1">
    <location>
        <begin position="883"/>
        <end position="901"/>
    </location>
</feature>
<dbReference type="Proteomes" id="UP000250125">
    <property type="component" value="Chromosome"/>
</dbReference>
<dbReference type="OrthoDB" id="18481at2157"/>
<dbReference type="InterPro" id="IPR038765">
    <property type="entry name" value="Papain-like_cys_pep_sf"/>
</dbReference>
<gene>
    <name evidence="3" type="ORF">A3L11_00015</name>
</gene>
<dbReference type="Pfam" id="PF01841">
    <property type="entry name" value="Transglut_core"/>
    <property type="match status" value="1"/>
</dbReference>
<dbReference type="KEGG" id="tsl:A3L11_00015"/>
<evidence type="ECO:0000313" key="4">
    <source>
        <dbReference type="Proteomes" id="UP000250125"/>
    </source>
</evidence>
<dbReference type="InterPro" id="IPR052901">
    <property type="entry name" value="Bact_TGase-like"/>
</dbReference>
<dbReference type="RefSeq" id="WP_088854947.1">
    <property type="nucleotide sequence ID" value="NZ_CP015103.1"/>
</dbReference>
<dbReference type="Gene3D" id="3.10.620.30">
    <property type="match status" value="1"/>
</dbReference>
<organism evidence="3 4">
    <name type="scientific">Thermococcus siculi</name>
    <dbReference type="NCBI Taxonomy" id="72803"/>
    <lineage>
        <taxon>Archaea</taxon>
        <taxon>Methanobacteriati</taxon>
        <taxon>Methanobacteriota</taxon>
        <taxon>Thermococci</taxon>
        <taxon>Thermococcales</taxon>
        <taxon>Thermococcaceae</taxon>
        <taxon>Thermococcus</taxon>
    </lineage>
</organism>
<feature type="domain" description="Transglutaminase-like" evidence="2">
    <location>
        <begin position="246"/>
        <end position="314"/>
    </location>
</feature>
<dbReference type="SMART" id="SM00460">
    <property type="entry name" value="TGc"/>
    <property type="match status" value="1"/>
</dbReference>
<dbReference type="SUPFAM" id="SSF54001">
    <property type="entry name" value="Cysteine proteinases"/>
    <property type="match status" value="1"/>
</dbReference>
<dbReference type="AlphaFoldDB" id="A0A2Z2MGZ8"/>
<keyword evidence="1" id="KW-0472">Membrane</keyword>
<keyword evidence="1" id="KW-0812">Transmembrane</keyword>
<reference evidence="3 4" key="1">
    <citation type="submission" date="2016-04" db="EMBL/GenBank/DDBJ databases">
        <title>Complete genome sequence of Thermococcus siculi type strain RG-20.</title>
        <authorList>
            <person name="Oger P.M."/>
        </authorList>
    </citation>
    <scope>NUCLEOTIDE SEQUENCE [LARGE SCALE GENOMIC DNA]</scope>
    <source>
        <strain evidence="3 4">RG-20</strain>
    </source>
</reference>
<proteinExistence type="predicted"/>
<dbReference type="InterPro" id="IPR002931">
    <property type="entry name" value="Transglutaminase-like"/>
</dbReference>
<keyword evidence="1" id="KW-1133">Transmembrane helix</keyword>
<evidence type="ECO:0000313" key="3">
    <source>
        <dbReference type="EMBL" id="ASJ07702.1"/>
    </source>
</evidence>